<organism evidence="2 3">
    <name type="scientific">Hohenbuehelia grisea</name>
    <dbReference type="NCBI Taxonomy" id="104357"/>
    <lineage>
        <taxon>Eukaryota</taxon>
        <taxon>Fungi</taxon>
        <taxon>Dikarya</taxon>
        <taxon>Basidiomycota</taxon>
        <taxon>Agaricomycotina</taxon>
        <taxon>Agaricomycetes</taxon>
        <taxon>Agaricomycetidae</taxon>
        <taxon>Agaricales</taxon>
        <taxon>Pleurotineae</taxon>
        <taxon>Pleurotaceae</taxon>
        <taxon>Hohenbuehelia</taxon>
    </lineage>
</organism>
<keyword evidence="3" id="KW-1185">Reference proteome</keyword>
<accession>A0ABR3JH23</accession>
<evidence type="ECO:0000313" key="3">
    <source>
        <dbReference type="Proteomes" id="UP001556367"/>
    </source>
</evidence>
<dbReference type="Proteomes" id="UP001556367">
    <property type="component" value="Unassembled WGS sequence"/>
</dbReference>
<reference evidence="3" key="1">
    <citation type="submission" date="2024-06" db="EMBL/GenBank/DDBJ databases">
        <title>Multi-omics analyses provide insights into the biosynthesis of the anticancer antibiotic pleurotin in Hohenbuehelia grisea.</title>
        <authorList>
            <person name="Weaver J.A."/>
            <person name="Alberti F."/>
        </authorList>
    </citation>
    <scope>NUCLEOTIDE SEQUENCE [LARGE SCALE GENOMIC DNA]</scope>
    <source>
        <strain evidence="3">T-177</strain>
    </source>
</reference>
<evidence type="ECO:0000313" key="2">
    <source>
        <dbReference type="EMBL" id="KAL0954476.1"/>
    </source>
</evidence>
<feature type="compositionally biased region" description="Low complexity" evidence="1">
    <location>
        <begin position="78"/>
        <end position="104"/>
    </location>
</feature>
<dbReference type="EMBL" id="JASNQZ010000007">
    <property type="protein sequence ID" value="KAL0954476.1"/>
    <property type="molecule type" value="Genomic_DNA"/>
</dbReference>
<evidence type="ECO:0000256" key="1">
    <source>
        <dbReference type="SAM" id="MobiDB-lite"/>
    </source>
</evidence>
<comment type="caution">
    <text evidence="2">The sequence shown here is derived from an EMBL/GenBank/DDBJ whole genome shotgun (WGS) entry which is preliminary data.</text>
</comment>
<feature type="region of interest" description="Disordered" evidence="1">
    <location>
        <begin position="55"/>
        <end position="105"/>
    </location>
</feature>
<sequence>MSQQFAMPVSSTYPSTSSLLSSASYASSQPLCSASSSKDFSAAFGALQSAYGLGGVSKLPPSNPTPKRQSKLRSVFQTSGSYSSEPSSSRHSTTASSSSSSSSTRPDFEAAFASLSGSYGFAGTMPAIPSKSTKRSSRVSSDAGSSTQKQASEKQAPSKEYQAAFGKLSSLHGFAGRSPSMAYR</sequence>
<feature type="region of interest" description="Disordered" evidence="1">
    <location>
        <begin position="124"/>
        <end position="161"/>
    </location>
</feature>
<proteinExistence type="predicted"/>
<name>A0ABR3JH23_9AGAR</name>
<protein>
    <submittedName>
        <fullName evidence="2">Uncharacterized protein</fullName>
    </submittedName>
</protein>
<gene>
    <name evidence="2" type="ORF">HGRIS_003445</name>
</gene>